<dbReference type="Pfam" id="PF07729">
    <property type="entry name" value="FCD"/>
    <property type="match status" value="1"/>
</dbReference>
<dbReference type="KEGG" id="ccos:Pan44_10170"/>
<dbReference type="AlphaFoldDB" id="A0A517SA57"/>
<feature type="domain" description="GntR C-terminal" evidence="1">
    <location>
        <begin position="21"/>
        <end position="90"/>
    </location>
</feature>
<evidence type="ECO:0000313" key="3">
    <source>
        <dbReference type="Proteomes" id="UP000315700"/>
    </source>
</evidence>
<accession>A0A517SA57</accession>
<protein>
    <submittedName>
        <fullName evidence="2">FCD domain protein</fullName>
    </submittedName>
</protein>
<gene>
    <name evidence="2" type="ORF">Pan44_10170</name>
</gene>
<organism evidence="2 3">
    <name type="scientific">Caulifigura coniformis</name>
    <dbReference type="NCBI Taxonomy" id="2527983"/>
    <lineage>
        <taxon>Bacteria</taxon>
        <taxon>Pseudomonadati</taxon>
        <taxon>Planctomycetota</taxon>
        <taxon>Planctomycetia</taxon>
        <taxon>Planctomycetales</taxon>
        <taxon>Planctomycetaceae</taxon>
        <taxon>Caulifigura</taxon>
    </lineage>
</organism>
<proteinExistence type="predicted"/>
<evidence type="ECO:0000259" key="1">
    <source>
        <dbReference type="Pfam" id="PF07729"/>
    </source>
</evidence>
<dbReference type="EMBL" id="CP036271">
    <property type="protein sequence ID" value="QDT53002.1"/>
    <property type="molecule type" value="Genomic_DNA"/>
</dbReference>
<dbReference type="InParanoid" id="A0A517SA57"/>
<name>A0A517SA57_9PLAN</name>
<reference evidence="2 3" key="1">
    <citation type="submission" date="2019-02" db="EMBL/GenBank/DDBJ databases">
        <title>Deep-cultivation of Planctomycetes and their phenomic and genomic characterization uncovers novel biology.</title>
        <authorList>
            <person name="Wiegand S."/>
            <person name="Jogler M."/>
            <person name="Boedeker C."/>
            <person name="Pinto D."/>
            <person name="Vollmers J."/>
            <person name="Rivas-Marin E."/>
            <person name="Kohn T."/>
            <person name="Peeters S.H."/>
            <person name="Heuer A."/>
            <person name="Rast P."/>
            <person name="Oberbeckmann S."/>
            <person name="Bunk B."/>
            <person name="Jeske O."/>
            <person name="Meyerdierks A."/>
            <person name="Storesund J.E."/>
            <person name="Kallscheuer N."/>
            <person name="Luecker S."/>
            <person name="Lage O.M."/>
            <person name="Pohl T."/>
            <person name="Merkel B.J."/>
            <person name="Hornburger P."/>
            <person name="Mueller R.-W."/>
            <person name="Bruemmer F."/>
            <person name="Labrenz M."/>
            <person name="Spormann A.M."/>
            <person name="Op den Camp H."/>
            <person name="Overmann J."/>
            <person name="Amann R."/>
            <person name="Jetten M.S.M."/>
            <person name="Mascher T."/>
            <person name="Medema M.H."/>
            <person name="Devos D.P."/>
            <person name="Kaster A.-K."/>
            <person name="Ovreas L."/>
            <person name="Rohde M."/>
            <person name="Galperin M.Y."/>
            <person name="Jogler C."/>
        </authorList>
    </citation>
    <scope>NUCLEOTIDE SEQUENCE [LARGE SCALE GENOMIC DNA]</scope>
    <source>
        <strain evidence="2 3">Pan44</strain>
    </source>
</reference>
<sequence length="161" mass="17976">MPTELCTKMQILAESCAQRKNEPISPEVKSEFITHDIRFHASLAFLSGMMFADEAISHIWQRMYDAADRALDAEKMQAAVREHNKFLTTLAFYSSNDDEPKGMEKILKVVESHLLNALSRASEAGNSSSNPPASNAVENSLLLPSSALEFIRWFASQLADR</sequence>
<keyword evidence="3" id="KW-1185">Reference proteome</keyword>
<evidence type="ECO:0000313" key="2">
    <source>
        <dbReference type="EMBL" id="QDT53002.1"/>
    </source>
</evidence>
<dbReference type="InterPro" id="IPR011711">
    <property type="entry name" value="GntR_C"/>
</dbReference>
<dbReference type="Proteomes" id="UP000315700">
    <property type="component" value="Chromosome"/>
</dbReference>
<dbReference type="RefSeq" id="WP_145027836.1">
    <property type="nucleotide sequence ID" value="NZ_CP036271.1"/>
</dbReference>